<accession>A0A1G2RU48</accession>
<proteinExistence type="inferred from homology"/>
<reference evidence="3 4" key="1">
    <citation type="journal article" date="2016" name="Nat. Commun.">
        <title>Thousands of microbial genomes shed light on interconnected biogeochemical processes in an aquifer system.</title>
        <authorList>
            <person name="Anantharaman K."/>
            <person name="Brown C.T."/>
            <person name="Hug L.A."/>
            <person name="Sharon I."/>
            <person name="Castelle C.J."/>
            <person name="Probst A.J."/>
            <person name="Thomas B.C."/>
            <person name="Singh A."/>
            <person name="Wilkins M.J."/>
            <person name="Karaoz U."/>
            <person name="Brodie E.L."/>
            <person name="Williams K.H."/>
            <person name="Hubbard S.S."/>
            <person name="Banfield J.F."/>
        </authorList>
    </citation>
    <scope>NUCLEOTIDE SEQUENCE [LARGE SCALE GENOMIC DNA]</scope>
</reference>
<name>A0A1G2RU48_9BACT</name>
<feature type="binding site" evidence="2">
    <location>
        <position position="112"/>
    </location>
    <ligand>
        <name>D-ribulose 5-phosphate</name>
        <dbReference type="ChEBI" id="CHEBI:58121"/>
    </ligand>
</feature>
<dbReference type="SUPFAM" id="SSF89623">
    <property type="entry name" value="Ribose/Galactose isomerase RpiB/AlsB"/>
    <property type="match status" value="1"/>
</dbReference>
<dbReference type="GO" id="GO:0004751">
    <property type="term" value="F:ribose-5-phosphate isomerase activity"/>
    <property type="evidence" value="ECO:0007669"/>
    <property type="project" value="TreeGrafter"/>
</dbReference>
<dbReference type="GO" id="GO:0009052">
    <property type="term" value="P:pentose-phosphate shunt, non-oxidative branch"/>
    <property type="evidence" value="ECO:0007669"/>
    <property type="project" value="TreeGrafter"/>
</dbReference>
<dbReference type="PANTHER" id="PTHR30345:SF0">
    <property type="entry name" value="DNA DAMAGE-REPAIR_TOLERATION PROTEIN DRT102"/>
    <property type="match status" value="1"/>
</dbReference>
<feature type="binding site" evidence="2">
    <location>
        <position position="135"/>
    </location>
    <ligand>
        <name>D-ribulose 5-phosphate</name>
        <dbReference type="ChEBI" id="CHEBI:58121"/>
    </ligand>
</feature>
<feature type="binding site" evidence="2">
    <location>
        <position position="102"/>
    </location>
    <ligand>
        <name>D-ribulose 5-phosphate</name>
        <dbReference type="ChEBI" id="CHEBI:58121"/>
    </ligand>
</feature>
<dbReference type="Proteomes" id="UP000178222">
    <property type="component" value="Unassembled WGS sequence"/>
</dbReference>
<dbReference type="InterPro" id="IPR036569">
    <property type="entry name" value="RpiB_LacA_LacB_sf"/>
</dbReference>
<dbReference type="NCBIfam" id="NF004051">
    <property type="entry name" value="PRK05571.1"/>
    <property type="match status" value="1"/>
</dbReference>
<feature type="binding site" evidence="2">
    <location>
        <position position="139"/>
    </location>
    <ligand>
        <name>D-ribulose 5-phosphate</name>
        <dbReference type="ChEBI" id="CHEBI:58121"/>
    </ligand>
</feature>
<organism evidence="3 4">
    <name type="scientific">Candidatus Wildermuthbacteria bacterium RIFCSPLOWO2_02_FULL_47_9c</name>
    <dbReference type="NCBI Taxonomy" id="1802466"/>
    <lineage>
        <taxon>Bacteria</taxon>
        <taxon>Candidatus Wildermuthiibacteriota</taxon>
    </lineage>
</organism>
<dbReference type="InterPro" id="IPR003500">
    <property type="entry name" value="RpiB_LacA_LacB"/>
</dbReference>
<dbReference type="GO" id="GO:0019316">
    <property type="term" value="P:D-allose catabolic process"/>
    <property type="evidence" value="ECO:0007669"/>
    <property type="project" value="TreeGrafter"/>
</dbReference>
<dbReference type="AlphaFoldDB" id="A0A1G2RU48"/>
<evidence type="ECO:0000256" key="1">
    <source>
        <dbReference type="ARBA" id="ARBA00008754"/>
    </source>
</evidence>
<feature type="binding site" evidence="2">
    <location>
        <begin position="8"/>
        <end position="9"/>
    </location>
    <ligand>
        <name>D-ribulose 5-phosphate</name>
        <dbReference type="ChEBI" id="CHEBI:58121"/>
    </ligand>
</feature>
<protein>
    <submittedName>
        <fullName evidence="3">Ribose-5-phosphate isomerase</fullName>
    </submittedName>
</protein>
<dbReference type="PANTHER" id="PTHR30345">
    <property type="entry name" value="RIBOSE-5-PHOSPHATE ISOMERASE B"/>
    <property type="match status" value="1"/>
</dbReference>
<sequence>MNIYLAGDHAGFALKEAIRQYLAGRGFPVQDFGPVSFDPGDDYPDFVIPLARKVAAEKDRKGIAVAGTGQGEAIVANKVKGIRAAVYYGGSLDIVRLSRQHNDANVLCLGARFITQEEAIDAITLWLETDFEGGRHERRIKKIDQIEQ</sequence>
<dbReference type="Pfam" id="PF02502">
    <property type="entry name" value="LacAB_rpiB"/>
    <property type="match status" value="1"/>
</dbReference>
<evidence type="ECO:0000256" key="2">
    <source>
        <dbReference type="PIRSR" id="PIRSR005384-2"/>
    </source>
</evidence>
<comment type="caution">
    <text evidence="3">The sequence shown here is derived from an EMBL/GenBank/DDBJ whole genome shotgun (WGS) entry which is preliminary data.</text>
</comment>
<evidence type="ECO:0000313" key="4">
    <source>
        <dbReference type="Proteomes" id="UP000178222"/>
    </source>
</evidence>
<dbReference type="EMBL" id="MHUL01000046">
    <property type="protein sequence ID" value="OHA75968.1"/>
    <property type="molecule type" value="Genomic_DNA"/>
</dbReference>
<comment type="similarity">
    <text evidence="1">Belongs to the LacAB/RpiB family.</text>
</comment>
<keyword evidence="3" id="KW-0413">Isomerase</keyword>
<evidence type="ECO:0000313" key="3">
    <source>
        <dbReference type="EMBL" id="OHA75968.1"/>
    </source>
</evidence>
<dbReference type="PIRSF" id="PIRSF005384">
    <property type="entry name" value="RpiB_LacA_B"/>
    <property type="match status" value="1"/>
</dbReference>
<dbReference type="NCBIfam" id="TIGR00689">
    <property type="entry name" value="rpiB_lacA_lacB"/>
    <property type="match status" value="1"/>
</dbReference>
<feature type="binding site" evidence="2">
    <location>
        <begin position="67"/>
        <end position="71"/>
    </location>
    <ligand>
        <name>D-ribulose 5-phosphate</name>
        <dbReference type="ChEBI" id="CHEBI:58121"/>
    </ligand>
</feature>
<dbReference type="Gene3D" id="3.40.1400.10">
    <property type="entry name" value="Sugar-phosphate isomerase, RpiB/LacA/LacB"/>
    <property type="match status" value="1"/>
</dbReference>
<gene>
    <name evidence="3" type="ORF">A3J30_01270</name>
</gene>